<reference evidence="3" key="1">
    <citation type="submission" date="2016-10" db="EMBL/GenBank/DDBJ databases">
        <authorList>
            <person name="Varghese N."/>
            <person name="Submissions S."/>
        </authorList>
    </citation>
    <scope>NUCLEOTIDE SEQUENCE [LARGE SCALE GENOMIC DNA]</scope>
    <source>
        <strain evidence="3">DSM 17101</strain>
    </source>
</reference>
<feature type="region of interest" description="Disordered" evidence="1">
    <location>
        <begin position="1"/>
        <end position="26"/>
    </location>
</feature>
<organism evidence="2 3">
    <name type="scientific">Paracidovorax cattleyae</name>
    <dbReference type="NCBI Taxonomy" id="80868"/>
    <lineage>
        <taxon>Bacteria</taxon>
        <taxon>Pseudomonadati</taxon>
        <taxon>Pseudomonadota</taxon>
        <taxon>Betaproteobacteria</taxon>
        <taxon>Burkholderiales</taxon>
        <taxon>Comamonadaceae</taxon>
        <taxon>Paracidovorax</taxon>
    </lineage>
</organism>
<accession>A0A1H0VMK7</accession>
<proteinExistence type="predicted"/>
<evidence type="ECO:0000313" key="2">
    <source>
        <dbReference type="EMBL" id="SDP79564.1"/>
    </source>
</evidence>
<name>A0A1H0VMK7_9BURK</name>
<dbReference type="EMBL" id="FNJL01000027">
    <property type="protein sequence ID" value="SDP79564.1"/>
    <property type="molecule type" value="Genomic_DNA"/>
</dbReference>
<dbReference type="RefSeq" id="WP_225979004.1">
    <property type="nucleotide sequence ID" value="NZ_CP028290.1"/>
</dbReference>
<gene>
    <name evidence="2" type="ORF">SAMN04489708_12729</name>
</gene>
<dbReference type="Proteomes" id="UP000199317">
    <property type="component" value="Unassembled WGS sequence"/>
</dbReference>
<evidence type="ECO:0000256" key="1">
    <source>
        <dbReference type="SAM" id="MobiDB-lite"/>
    </source>
</evidence>
<protein>
    <submittedName>
        <fullName evidence="2">Uncharacterized protein</fullName>
    </submittedName>
</protein>
<evidence type="ECO:0000313" key="3">
    <source>
        <dbReference type="Proteomes" id="UP000199317"/>
    </source>
</evidence>
<dbReference type="AlphaFoldDB" id="A0A1H0VMK7"/>
<sequence length="117" mass="12738">MTAAQTPLQRITIPGPHAHGTQGSDADCSDMRIDAARVRHFWNHAIEGTAEEYRRGIDLADCEASAEVQFRQGGKGTLSLDAATGWGALEQQGTTRYFYCAACEGILGRNFRPDAPR</sequence>
<keyword evidence="3" id="KW-1185">Reference proteome</keyword>